<evidence type="ECO:0000313" key="5">
    <source>
        <dbReference type="EMBL" id="AZZ65695.1"/>
    </source>
</evidence>
<organism evidence="5 6">
    <name type="scientific">Metamycoplasma phocicerebrale</name>
    <dbReference type="NCBI Taxonomy" id="142649"/>
    <lineage>
        <taxon>Bacteria</taxon>
        <taxon>Bacillati</taxon>
        <taxon>Mycoplasmatota</taxon>
        <taxon>Mycoplasmoidales</taxon>
        <taxon>Metamycoplasmataceae</taxon>
        <taxon>Metamycoplasma</taxon>
    </lineage>
</organism>
<evidence type="ECO:0000256" key="1">
    <source>
        <dbReference type="ARBA" id="ARBA00022741"/>
    </source>
</evidence>
<proteinExistence type="predicted"/>
<dbReference type="GO" id="GO:0005524">
    <property type="term" value="F:ATP binding"/>
    <property type="evidence" value="ECO:0007669"/>
    <property type="project" value="UniProtKB-KW"/>
</dbReference>
<dbReference type="InterPro" id="IPR027785">
    <property type="entry name" value="UvrD-like_helicase_C"/>
</dbReference>
<evidence type="ECO:0000259" key="3">
    <source>
        <dbReference type="Pfam" id="PF13538"/>
    </source>
</evidence>
<dbReference type="PANTHER" id="PTHR43788">
    <property type="entry name" value="DNA2/NAM7 HELICASE FAMILY MEMBER"/>
    <property type="match status" value="1"/>
</dbReference>
<dbReference type="InterPro" id="IPR050534">
    <property type="entry name" value="Coronavir_polyprotein_1ab"/>
</dbReference>
<dbReference type="RefSeq" id="WP_116171482.1">
    <property type="nucleotide sequence ID" value="NZ_CP033058.2"/>
</dbReference>
<dbReference type="InterPro" id="IPR027417">
    <property type="entry name" value="P-loop_NTPase"/>
</dbReference>
<dbReference type="Gene3D" id="2.30.30.940">
    <property type="match status" value="1"/>
</dbReference>
<dbReference type="PANTHER" id="PTHR43788:SF6">
    <property type="entry name" value="DNA HELICASE B"/>
    <property type="match status" value="1"/>
</dbReference>
<name>A0A3T0TUB2_9BACT</name>
<dbReference type="OrthoDB" id="9803432at2"/>
<dbReference type="AlphaFoldDB" id="A0A3T0TUB2"/>
<protein>
    <submittedName>
        <fullName evidence="5">DUF2075 domain-containing protein</fullName>
    </submittedName>
</protein>
<dbReference type="KEGG" id="mphc:DMC14_002795"/>
<feature type="domain" description="UvrD-like helicase C-terminal" evidence="3">
    <location>
        <begin position="677"/>
        <end position="725"/>
    </location>
</feature>
<accession>A0A3T0TUB2</accession>
<sequence length="755" mass="87806">MENESSKITGKFTKILWQSKDSKTIIAAFFVIKNDDLRPVQVNKYGSISITLRDNLFKGLSLILNDATYEIFVLKNNLSKYQDSYNIDYNVAILPAKEENSENFNYLVKVLKLPMFKNLLDSKANLLVSELKEDVFGKIIDSKNIVQGETYGIKNEEWVLIKSIIKDNLNYLKDVALLFKINVSLVFYKRITKKFSNLEEFLKEYQSNPYQYYFDVDEEYRVRLSDLDKIVNYFNKDAKKHKDSTYLYQFVQQYFFNTGNTRIKKENFFHEIINSSFDINLIKEEKEFEKAKNMLLEQRLLIELEYEDGIYLTTRDLIYMEKYIIKRLSHIEDLKVSFNINYSPSMAFHEIQAEAIKAALDDKLVLITGNPGTGKTLITNEIINHLLTKYQKEDIAVLTPTGRATININAKQNTTKAQTIHSLLQWDPDNNKFYVNEKNPISIECLIIDEFSMVPLELFYSLMRGITRKSLKKIILVGDKDQLPAIGSGYLINDFIQSNIFKTISLTKIYRQSENYEIVSDALKINEGKMPSFKGSNSQLIECKREHLKDELLKKVKELLEKGFDKQDIAVLSPMYKYDTGIDELNNALNSFYRKKEQAEIIKYKDHSFSIGDKVINLINDSKMKVFNGEIGFISRFTFSKAETSSEKRLTHISVDFEGDEKTVVYSRAEFLENTYPAYCTSVHKYQGSECKAVIVVLFSEAKKLLSKKLIYTAITRAKQYSVIIGEKNALRFGIEKDDDSKRITNIQYLWERRK</sequence>
<evidence type="ECO:0000256" key="2">
    <source>
        <dbReference type="ARBA" id="ARBA00022840"/>
    </source>
</evidence>
<dbReference type="Gene3D" id="3.40.50.300">
    <property type="entry name" value="P-loop containing nucleotide triphosphate hydrolases"/>
    <property type="match status" value="2"/>
</dbReference>
<dbReference type="CDD" id="cd17933">
    <property type="entry name" value="DEXSc_RecD-like"/>
    <property type="match status" value="1"/>
</dbReference>
<reference evidence="5" key="1">
    <citation type="submission" date="2019-03" db="EMBL/GenBank/DDBJ databases">
        <title>Draft Sequence and Annotation of the Mycoplasma phocicerebrale Strain 1049T Genome.</title>
        <authorList>
            <person name="Frasca S.Jr."/>
            <person name="Kutish G.F."/>
            <person name="Castellanos Gell J."/>
            <person name="Michaels D.L."/>
            <person name="Brown D.R."/>
        </authorList>
    </citation>
    <scope>NUCLEOTIDE SEQUENCE</scope>
    <source>
        <strain evidence="5">1049</strain>
    </source>
</reference>
<feature type="domain" description="ATP-dependent RecD2 DNA helicase SH3" evidence="4">
    <location>
        <begin position="585"/>
        <end position="657"/>
    </location>
</feature>
<keyword evidence="2" id="KW-0067">ATP-binding</keyword>
<keyword evidence="1" id="KW-0547">Nucleotide-binding</keyword>
<dbReference type="SUPFAM" id="SSF52540">
    <property type="entry name" value="P-loop containing nucleoside triphosphate hydrolases"/>
    <property type="match status" value="1"/>
</dbReference>
<keyword evidence="6" id="KW-1185">Reference proteome</keyword>
<dbReference type="CDD" id="cd18809">
    <property type="entry name" value="SF1_C_RecD"/>
    <property type="match status" value="1"/>
</dbReference>
<dbReference type="Pfam" id="PF18335">
    <property type="entry name" value="SH3_13"/>
    <property type="match status" value="1"/>
</dbReference>
<gene>
    <name evidence="5" type="ORF">DMC14_002795</name>
</gene>
<dbReference type="GO" id="GO:0003678">
    <property type="term" value="F:DNA helicase activity"/>
    <property type="evidence" value="ECO:0007669"/>
    <property type="project" value="UniProtKB-ARBA"/>
</dbReference>
<dbReference type="Proteomes" id="UP000256585">
    <property type="component" value="Chromosome"/>
</dbReference>
<dbReference type="Pfam" id="PF13538">
    <property type="entry name" value="UvrD_C_2"/>
    <property type="match status" value="1"/>
</dbReference>
<dbReference type="EMBL" id="CP033058">
    <property type="protein sequence ID" value="AZZ65695.1"/>
    <property type="molecule type" value="Genomic_DNA"/>
</dbReference>
<evidence type="ECO:0000259" key="4">
    <source>
        <dbReference type="Pfam" id="PF18335"/>
    </source>
</evidence>
<dbReference type="Pfam" id="PF13245">
    <property type="entry name" value="AAA_19"/>
    <property type="match status" value="1"/>
</dbReference>
<evidence type="ECO:0000313" key="6">
    <source>
        <dbReference type="Proteomes" id="UP000256585"/>
    </source>
</evidence>
<dbReference type="InterPro" id="IPR041451">
    <property type="entry name" value="RecD2_SH13"/>
</dbReference>